<organism evidence="14 15">
    <name type="scientific">Pseudotabrizicola algicola</name>
    <dbReference type="NCBI Taxonomy" id="2709381"/>
    <lineage>
        <taxon>Bacteria</taxon>
        <taxon>Pseudomonadati</taxon>
        <taxon>Pseudomonadota</taxon>
        <taxon>Alphaproteobacteria</taxon>
        <taxon>Rhodobacterales</taxon>
        <taxon>Paracoccaceae</taxon>
        <taxon>Pseudotabrizicola</taxon>
    </lineage>
</organism>
<keyword evidence="8 11" id="KW-1133">Transmembrane helix</keyword>
<accession>A0A6B3RPL3</accession>
<keyword evidence="5" id="KW-0808">Transferase</keyword>
<dbReference type="PANTHER" id="PTHR45436:SF1">
    <property type="entry name" value="SENSOR PROTEIN QSEC"/>
    <property type="match status" value="1"/>
</dbReference>
<keyword evidence="7 14" id="KW-0418">Kinase</keyword>
<sequence length="458" mass="48615">MARPVAFSLRRRLVGQLLALAAVLALVLSLAVRIGAERAAQATLDAVLGSAALALAEEMRAEEGGVVIDVQPATFSMLAAMGEERIFYRVDIGGQTVTGYGDLPLPEGLPTTLAPVFYTVPFRDARIRVAAVARSLRVEGRASPVLVLLGQTREGQGAIAARLGWQAAALGLAVFLVAIPLALLVARSLTAPIDRLAEAVGRRGPRDLRPVRDPAPRELLPFVTALNSFIGRLRGTLSQTETFIAEAAHHIRTPLAVMRNEAELALRQSGEEATRARLRGLIRSADDAARSAGQLLDHATVLYRADQADWARLDLAEMVRAVAARLAPASEMKDIDLVLDIAPALPCEGDAVLIEAALRNILDNAIKYSPPDTVVEITARIEGETALVRISDRGRGLGGAAPERLLRRFRRGDNVGDVTGSGLGLTIVEQAASAMGGSFRLRAREGGGACAEFCLPLV</sequence>
<dbReference type="InterPro" id="IPR005467">
    <property type="entry name" value="His_kinase_dom"/>
</dbReference>
<dbReference type="InterPro" id="IPR050428">
    <property type="entry name" value="TCS_sensor_his_kinase"/>
</dbReference>
<dbReference type="EC" id="2.7.13.3" evidence="3"/>
<reference evidence="14 15" key="1">
    <citation type="submission" date="2020-02" db="EMBL/GenBank/DDBJ databases">
        <title>Rhodobacter algicola sp. nov., isolated from microalga culture.</title>
        <authorList>
            <person name="Park C.-Y."/>
        </authorList>
    </citation>
    <scope>NUCLEOTIDE SEQUENCE [LARGE SCALE GENOMIC DNA]</scope>
    <source>
        <strain evidence="14 15">ETT8</strain>
    </source>
</reference>
<evidence type="ECO:0000256" key="5">
    <source>
        <dbReference type="ARBA" id="ARBA00022679"/>
    </source>
</evidence>
<evidence type="ECO:0000259" key="12">
    <source>
        <dbReference type="PROSITE" id="PS50109"/>
    </source>
</evidence>
<feature type="transmembrane region" description="Helical" evidence="11">
    <location>
        <begin position="163"/>
        <end position="186"/>
    </location>
</feature>
<dbReference type="SMART" id="SM00387">
    <property type="entry name" value="HATPase_c"/>
    <property type="match status" value="1"/>
</dbReference>
<dbReference type="Proteomes" id="UP000481421">
    <property type="component" value="Unassembled WGS sequence"/>
</dbReference>
<evidence type="ECO:0000256" key="3">
    <source>
        <dbReference type="ARBA" id="ARBA00012438"/>
    </source>
</evidence>
<dbReference type="PANTHER" id="PTHR45436">
    <property type="entry name" value="SENSOR HISTIDINE KINASE YKOH"/>
    <property type="match status" value="1"/>
</dbReference>
<dbReference type="PRINTS" id="PR00344">
    <property type="entry name" value="BCTRLSENSOR"/>
</dbReference>
<dbReference type="AlphaFoldDB" id="A0A6B3RPL3"/>
<evidence type="ECO:0000313" key="15">
    <source>
        <dbReference type="Proteomes" id="UP000481421"/>
    </source>
</evidence>
<dbReference type="Gene3D" id="1.10.287.130">
    <property type="match status" value="1"/>
</dbReference>
<dbReference type="Pfam" id="PF00512">
    <property type="entry name" value="HisKA"/>
    <property type="match status" value="1"/>
</dbReference>
<protein>
    <recommendedName>
        <fullName evidence="3">histidine kinase</fullName>
        <ecNumber evidence="3">2.7.13.3</ecNumber>
    </recommendedName>
</protein>
<dbReference type="PROSITE" id="PS50885">
    <property type="entry name" value="HAMP"/>
    <property type="match status" value="1"/>
</dbReference>
<dbReference type="InterPro" id="IPR004358">
    <property type="entry name" value="Sig_transdc_His_kin-like_C"/>
</dbReference>
<keyword evidence="4" id="KW-0597">Phosphoprotein</keyword>
<comment type="catalytic activity">
    <reaction evidence="1">
        <text>ATP + protein L-histidine = ADP + protein N-phospho-L-histidine.</text>
        <dbReference type="EC" id="2.7.13.3"/>
    </reaction>
</comment>
<dbReference type="RefSeq" id="WP_164612628.1">
    <property type="nucleotide sequence ID" value="NZ_JAAIKE010000004.1"/>
</dbReference>
<evidence type="ECO:0000313" key="14">
    <source>
        <dbReference type="EMBL" id="NEX47173.1"/>
    </source>
</evidence>
<dbReference type="SUPFAM" id="SSF55874">
    <property type="entry name" value="ATPase domain of HSP90 chaperone/DNA topoisomerase II/histidine kinase"/>
    <property type="match status" value="1"/>
</dbReference>
<evidence type="ECO:0000256" key="10">
    <source>
        <dbReference type="ARBA" id="ARBA00023136"/>
    </source>
</evidence>
<evidence type="ECO:0000256" key="9">
    <source>
        <dbReference type="ARBA" id="ARBA00023012"/>
    </source>
</evidence>
<keyword evidence="9" id="KW-0902">Two-component regulatory system</keyword>
<evidence type="ECO:0000256" key="2">
    <source>
        <dbReference type="ARBA" id="ARBA00004370"/>
    </source>
</evidence>
<keyword evidence="10 11" id="KW-0472">Membrane</keyword>
<dbReference type="Pfam" id="PF08521">
    <property type="entry name" value="2CSK_N"/>
    <property type="match status" value="1"/>
</dbReference>
<dbReference type="CDD" id="cd00082">
    <property type="entry name" value="HisKA"/>
    <property type="match status" value="1"/>
</dbReference>
<name>A0A6B3RPL3_9RHOB</name>
<dbReference type="InterPro" id="IPR003594">
    <property type="entry name" value="HATPase_dom"/>
</dbReference>
<dbReference type="InterPro" id="IPR003661">
    <property type="entry name" value="HisK_dim/P_dom"/>
</dbReference>
<keyword evidence="15" id="KW-1185">Reference proteome</keyword>
<evidence type="ECO:0000256" key="11">
    <source>
        <dbReference type="SAM" id="Phobius"/>
    </source>
</evidence>
<dbReference type="GO" id="GO:0005886">
    <property type="term" value="C:plasma membrane"/>
    <property type="evidence" value="ECO:0007669"/>
    <property type="project" value="TreeGrafter"/>
</dbReference>
<evidence type="ECO:0000259" key="13">
    <source>
        <dbReference type="PROSITE" id="PS50885"/>
    </source>
</evidence>
<dbReference type="InterPro" id="IPR036890">
    <property type="entry name" value="HATPase_C_sf"/>
</dbReference>
<dbReference type="InterPro" id="IPR013727">
    <property type="entry name" value="2CSK_N"/>
</dbReference>
<dbReference type="SUPFAM" id="SSF47384">
    <property type="entry name" value="Homodimeric domain of signal transducing histidine kinase"/>
    <property type="match status" value="1"/>
</dbReference>
<evidence type="ECO:0000256" key="4">
    <source>
        <dbReference type="ARBA" id="ARBA00022553"/>
    </source>
</evidence>
<feature type="domain" description="HAMP" evidence="13">
    <location>
        <begin position="187"/>
        <end position="238"/>
    </location>
</feature>
<dbReference type="PROSITE" id="PS50109">
    <property type="entry name" value="HIS_KIN"/>
    <property type="match status" value="1"/>
</dbReference>
<dbReference type="InterPro" id="IPR003660">
    <property type="entry name" value="HAMP_dom"/>
</dbReference>
<evidence type="ECO:0000256" key="6">
    <source>
        <dbReference type="ARBA" id="ARBA00022692"/>
    </source>
</evidence>
<evidence type="ECO:0000256" key="8">
    <source>
        <dbReference type="ARBA" id="ARBA00022989"/>
    </source>
</evidence>
<comment type="caution">
    <text evidence="14">The sequence shown here is derived from an EMBL/GenBank/DDBJ whole genome shotgun (WGS) entry which is preliminary data.</text>
</comment>
<proteinExistence type="predicted"/>
<gene>
    <name evidence="14" type="ORF">G3572_13235</name>
</gene>
<dbReference type="EMBL" id="JAAIKE010000004">
    <property type="protein sequence ID" value="NEX47173.1"/>
    <property type="molecule type" value="Genomic_DNA"/>
</dbReference>
<dbReference type="SMART" id="SM00388">
    <property type="entry name" value="HisKA"/>
    <property type="match status" value="1"/>
</dbReference>
<evidence type="ECO:0000256" key="1">
    <source>
        <dbReference type="ARBA" id="ARBA00000085"/>
    </source>
</evidence>
<keyword evidence="6 11" id="KW-0812">Transmembrane</keyword>
<dbReference type="GO" id="GO:0000155">
    <property type="term" value="F:phosphorelay sensor kinase activity"/>
    <property type="evidence" value="ECO:0007669"/>
    <property type="project" value="InterPro"/>
</dbReference>
<comment type="subcellular location">
    <subcellularLocation>
        <location evidence="2">Membrane</location>
    </subcellularLocation>
</comment>
<dbReference type="InterPro" id="IPR036097">
    <property type="entry name" value="HisK_dim/P_sf"/>
</dbReference>
<dbReference type="Pfam" id="PF02518">
    <property type="entry name" value="HATPase_c"/>
    <property type="match status" value="1"/>
</dbReference>
<dbReference type="Gene3D" id="3.30.565.10">
    <property type="entry name" value="Histidine kinase-like ATPase, C-terminal domain"/>
    <property type="match status" value="1"/>
</dbReference>
<evidence type="ECO:0000256" key="7">
    <source>
        <dbReference type="ARBA" id="ARBA00022777"/>
    </source>
</evidence>
<feature type="domain" description="Histidine kinase" evidence="12">
    <location>
        <begin position="246"/>
        <end position="458"/>
    </location>
</feature>